<comment type="caution">
    <text evidence="2">The sequence shown here is derived from an EMBL/GenBank/DDBJ whole genome shotgun (WGS) entry which is preliminary data.</text>
</comment>
<dbReference type="EMBL" id="JASBNA010000040">
    <property type="protein sequence ID" value="KAK7681505.1"/>
    <property type="molecule type" value="Genomic_DNA"/>
</dbReference>
<feature type="compositionally biased region" description="Polar residues" evidence="1">
    <location>
        <begin position="1"/>
        <end position="13"/>
    </location>
</feature>
<feature type="region of interest" description="Disordered" evidence="1">
    <location>
        <begin position="153"/>
        <end position="228"/>
    </location>
</feature>
<organism evidence="2 3">
    <name type="scientific">Cerrena zonata</name>
    <dbReference type="NCBI Taxonomy" id="2478898"/>
    <lineage>
        <taxon>Eukaryota</taxon>
        <taxon>Fungi</taxon>
        <taxon>Dikarya</taxon>
        <taxon>Basidiomycota</taxon>
        <taxon>Agaricomycotina</taxon>
        <taxon>Agaricomycetes</taxon>
        <taxon>Polyporales</taxon>
        <taxon>Cerrenaceae</taxon>
        <taxon>Cerrena</taxon>
    </lineage>
</organism>
<proteinExistence type="predicted"/>
<sequence length="532" mass="58211">MSSTRQTRASNVNAHPGQVVLDSTQKRRPKGEVDAEKAAVVAKKEQKSLAKAARIYRLSEIQQQEVRAARKASKDELLASRLFKPTEAVTMKLPLAPTATPQPKARMTEKVKRTDIEERFARDAAALDADSDSSDVEFVRMVATAVGKKRALPSAIVPSSSEVHSKKAKLNSPHGFRQGWSPRETPHVKIEPGTESQQPGNIYSGFVSDNDNDDSAEGSAAPRNGVPASQVAKSIKPLAIVKYKPASASPSTATLGRAPRRANGSPSVTMAHLPADIDPVIWTKHFIPTCIDILGEHHEPFFMTDPEIIHQIAQAFVVCFPGLKHEITIESMVFKVLSQRCCEWRNKCSSSAQDAVTEFLNETPGLETSEARAEYVDGLGVGSTCDYLYEQTTPVHRGCFRSDFVLKTFAYHLNAVEGTIRDSPYPAVGALGLAAVAVERALLMYKTGTLAISDSRRDDNPQVFSAVSWSNACSEMVSDIFTLDDVAWKDVYALSSQFVKKRGKVAETTGRDTDTNCPRQRQRAIIRDAPDN</sequence>
<keyword evidence="3" id="KW-1185">Reference proteome</keyword>
<accession>A0AAW0FXP7</accession>
<reference evidence="2 3" key="1">
    <citation type="submission" date="2022-09" db="EMBL/GenBank/DDBJ databases">
        <authorList>
            <person name="Palmer J.M."/>
        </authorList>
    </citation>
    <scope>NUCLEOTIDE SEQUENCE [LARGE SCALE GENOMIC DNA]</scope>
    <source>
        <strain evidence="2 3">DSM 7382</strain>
    </source>
</reference>
<dbReference type="Proteomes" id="UP001385951">
    <property type="component" value="Unassembled WGS sequence"/>
</dbReference>
<gene>
    <name evidence="2" type="ORF">QCA50_015237</name>
</gene>
<feature type="region of interest" description="Disordered" evidence="1">
    <location>
        <begin position="1"/>
        <end position="37"/>
    </location>
</feature>
<protein>
    <submittedName>
        <fullName evidence="2">Uncharacterized protein</fullName>
    </submittedName>
</protein>
<evidence type="ECO:0000313" key="3">
    <source>
        <dbReference type="Proteomes" id="UP001385951"/>
    </source>
</evidence>
<dbReference type="AlphaFoldDB" id="A0AAW0FXP7"/>
<evidence type="ECO:0000256" key="1">
    <source>
        <dbReference type="SAM" id="MobiDB-lite"/>
    </source>
</evidence>
<evidence type="ECO:0000313" key="2">
    <source>
        <dbReference type="EMBL" id="KAK7681505.1"/>
    </source>
</evidence>
<name>A0AAW0FXP7_9APHY</name>